<name>A0A8K0E8N0_9ROSA</name>
<dbReference type="AlphaFoldDB" id="A0A8K0E8N0"/>
<dbReference type="PANTHER" id="PTHR23317:SF76">
    <property type="entry name" value="LD20667P"/>
    <property type="match status" value="1"/>
</dbReference>
<comment type="caution">
    <text evidence="3">The sequence shown here is derived from an EMBL/GenBank/DDBJ whole genome shotgun (WGS) entry which is preliminary data.</text>
</comment>
<evidence type="ECO:0000313" key="3">
    <source>
        <dbReference type="EMBL" id="KAF3438787.1"/>
    </source>
</evidence>
<dbReference type="InterPro" id="IPR043161">
    <property type="entry name" value="DOCK_C_lobe_A"/>
</dbReference>
<dbReference type="GO" id="GO:0007264">
    <property type="term" value="P:small GTPase-mediated signal transduction"/>
    <property type="evidence" value="ECO:0007669"/>
    <property type="project" value="InterPro"/>
</dbReference>
<dbReference type="EMBL" id="VOIH02000009">
    <property type="protein sequence ID" value="KAF3438787.1"/>
    <property type="molecule type" value="Genomic_DNA"/>
</dbReference>
<sequence length="287" mass="31384">MHSRAESAQSAVAVAGVVKQALVAQNDGVCTKDHMTSLRKICTMVSSEITSEASATEVEGYDASKLTVECAVNFPKLVNKHFLQAELFHFCASILELVIPDGWKLHSLHIISDSRKVKADELQPGVCYLQITAVDPLEDEDLGNRRERIFSFSAESVRARLFDCFLFDTPVTKNGKTQGGLKTSGRGELFSRLSETSLDIKQKLHVPIDQPVNYKHLILVSTGGVLEDAKTLADQKISAVLDFSLSPPSWDETLTDDEQAHMVILLGADSAELNFSLCSASCDEPIT</sequence>
<evidence type="ECO:0000259" key="2">
    <source>
        <dbReference type="Pfam" id="PF20422"/>
    </source>
</evidence>
<dbReference type="InterPro" id="IPR026791">
    <property type="entry name" value="DOCK"/>
</dbReference>
<dbReference type="GO" id="GO:0005085">
    <property type="term" value="F:guanyl-nucleotide exchange factor activity"/>
    <property type="evidence" value="ECO:0007669"/>
    <property type="project" value="InterPro"/>
</dbReference>
<dbReference type="Proteomes" id="UP000796880">
    <property type="component" value="Unassembled WGS sequence"/>
</dbReference>
<reference evidence="3" key="1">
    <citation type="submission" date="2020-03" db="EMBL/GenBank/DDBJ databases">
        <title>A high-quality chromosome-level genome assembly of a woody plant with both climbing and erect habits, Rhamnella rubrinervis.</title>
        <authorList>
            <person name="Lu Z."/>
            <person name="Yang Y."/>
            <person name="Zhu X."/>
            <person name="Sun Y."/>
        </authorList>
    </citation>
    <scope>NUCLEOTIDE SEQUENCE</scope>
    <source>
        <strain evidence="3">BYM</strain>
        <tissue evidence="3">Leaf</tissue>
    </source>
</reference>
<protein>
    <submittedName>
        <fullName evidence="3">Uncharacterized protein</fullName>
    </submittedName>
</protein>
<evidence type="ECO:0000313" key="4">
    <source>
        <dbReference type="Proteomes" id="UP000796880"/>
    </source>
</evidence>
<dbReference type="Pfam" id="PF06920">
    <property type="entry name" value="DHR-2_Lobe_A"/>
    <property type="match status" value="1"/>
</dbReference>
<gene>
    <name evidence="3" type="ORF">FNV43_RR21552</name>
</gene>
<dbReference type="InterPro" id="IPR046770">
    <property type="entry name" value="DOCKER_Lobe_B"/>
</dbReference>
<keyword evidence="4" id="KW-1185">Reference proteome</keyword>
<evidence type="ECO:0000259" key="1">
    <source>
        <dbReference type="Pfam" id="PF06920"/>
    </source>
</evidence>
<organism evidence="3 4">
    <name type="scientific">Rhamnella rubrinervis</name>
    <dbReference type="NCBI Taxonomy" id="2594499"/>
    <lineage>
        <taxon>Eukaryota</taxon>
        <taxon>Viridiplantae</taxon>
        <taxon>Streptophyta</taxon>
        <taxon>Embryophyta</taxon>
        <taxon>Tracheophyta</taxon>
        <taxon>Spermatophyta</taxon>
        <taxon>Magnoliopsida</taxon>
        <taxon>eudicotyledons</taxon>
        <taxon>Gunneridae</taxon>
        <taxon>Pentapetalae</taxon>
        <taxon>rosids</taxon>
        <taxon>fabids</taxon>
        <taxon>Rosales</taxon>
        <taxon>Rhamnaceae</taxon>
        <taxon>rhamnoid group</taxon>
        <taxon>Rhamneae</taxon>
        <taxon>Rhamnella</taxon>
    </lineage>
</organism>
<feature type="domain" description="DOCKER Lobe A" evidence="1">
    <location>
        <begin position="5"/>
        <end position="100"/>
    </location>
</feature>
<dbReference type="Gene3D" id="1.25.40.410">
    <property type="match status" value="1"/>
</dbReference>
<accession>A0A8K0E8N0</accession>
<dbReference type="InterPro" id="IPR046769">
    <property type="entry name" value="DOCKER_Lobe_A"/>
</dbReference>
<dbReference type="OrthoDB" id="47328at2759"/>
<proteinExistence type="predicted"/>
<feature type="domain" description="DOCKER Lobe B" evidence="2">
    <location>
        <begin position="114"/>
        <end position="182"/>
    </location>
</feature>
<dbReference type="PANTHER" id="PTHR23317">
    <property type="entry name" value="DEDICATOR OF CYTOKINESIS DOCK"/>
    <property type="match status" value="1"/>
</dbReference>
<dbReference type="Pfam" id="PF20422">
    <property type="entry name" value="DHR-2_Lobe_B"/>
    <property type="match status" value="1"/>
</dbReference>
<dbReference type="CDD" id="cd17039">
    <property type="entry name" value="Ubl_ubiquitin_like"/>
    <property type="match status" value="1"/>
</dbReference>